<sequence>MTNFSPESTQLISTLMIGWSQSTTSSGGYTCQSIVVVAWWLADRAADIRRQLEVHTSRHISSREIQCDGETSQQSFESLGFN</sequence>
<accession>A0A2P5DZC6</accession>
<reference evidence="2" key="1">
    <citation type="submission" date="2016-06" db="EMBL/GenBank/DDBJ databases">
        <title>Parallel loss of symbiosis genes in relatives of nitrogen-fixing non-legume Parasponia.</title>
        <authorList>
            <person name="Van Velzen R."/>
            <person name="Holmer R."/>
            <person name="Bu F."/>
            <person name="Rutten L."/>
            <person name="Van Zeijl A."/>
            <person name="Liu W."/>
            <person name="Santuari L."/>
            <person name="Cao Q."/>
            <person name="Sharma T."/>
            <person name="Shen D."/>
            <person name="Roswanjaya Y."/>
            <person name="Wardhani T."/>
            <person name="Kalhor M.S."/>
            <person name="Jansen J."/>
            <person name="Van den Hoogen J."/>
            <person name="Gungor B."/>
            <person name="Hartog M."/>
            <person name="Hontelez J."/>
            <person name="Verver J."/>
            <person name="Yang W.-C."/>
            <person name="Schijlen E."/>
            <person name="Repin R."/>
            <person name="Schilthuizen M."/>
            <person name="Schranz E."/>
            <person name="Heidstra R."/>
            <person name="Miyata K."/>
            <person name="Fedorova E."/>
            <person name="Kohlen W."/>
            <person name="Bisseling T."/>
            <person name="Smit S."/>
            <person name="Geurts R."/>
        </authorList>
    </citation>
    <scope>NUCLEOTIDE SEQUENCE [LARGE SCALE GENOMIC DNA]</scope>
    <source>
        <strain evidence="2">cv. WU1-14</strain>
    </source>
</reference>
<organism evidence="1 2">
    <name type="scientific">Parasponia andersonii</name>
    <name type="common">Sponia andersonii</name>
    <dbReference type="NCBI Taxonomy" id="3476"/>
    <lineage>
        <taxon>Eukaryota</taxon>
        <taxon>Viridiplantae</taxon>
        <taxon>Streptophyta</taxon>
        <taxon>Embryophyta</taxon>
        <taxon>Tracheophyta</taxon>
        <taxon>Spermatophyta</taxon>
        <taxon>Magnoliopsida</taxon>
        <taxon>eudicotyledons</taxon>
        <taxon>Gunneridae</taxon>
        <taxon>Pentapetalae</taxon>
        <taxon>rosids</taxon>
        <taxon>fabids</taxon>
        <taxon>Rosales</taxon>
        <taxon>Cannabaceae</taxon>
        <taxon>Parasponia</taxon>
    </lineage>
</organism>
<dbReference type="AlphaFoldDB" id="A0A2P5DZC6"/>
<keyword evidence="2" id="KW-1185">Reference proteome</keyword>
<dbReference type="EMBL" id="JXTB01000008">
    <property type="protein sequence ID" value="PON78651.1"/>
    <property type="molecule type" value="Genomic_DNA"/>
</dbReference>
<gene>
    <name evidence="1" type="ORF">PanWU01x14_019090</name>
</gene>
<protein>
    <submittedName>
        <fullName evidence="1">Uncharacterized protein</fullName>
    </submittedName>
</protein>
<evidence type="ECO:0000313" key="1">
    <source>
        <dbReference type="EMBL" id="PON78651.1"/>
    </source>
</evidence>
<comment type="caution">
    <text evidence="1">The sequence shown here is derived from an EMBL/GenBank/DDBJ whole genome shotgun (WGS) entry which is preliminary data.</text>
</comment>
<proteinExistence type="predicted"/>
<evidence type="ECO:0000313" key="2">
    <source>
        <dbReference type="Proteomes" id="UP000237105"/>
    </source>
</evidence>
<dbReference type="Proteomes" id="UP000237105">
    <property type="component" value="Unassembled WGS sequence"/>
</dbReference>
<name>A0A2P5DZC6_PARAD</name>